<keyword evidence="2" id="KW-0732">Signal</keyword>
<sequence>MRNFTMPVAALAGALVATGAFAQGAQPQGNQPQQGGGMMHMMPMQQGQQQGGMMMGCPMMQRMASMDTRLRQLEERAGIPTPPAQPGASGTTR</sequence>
<organism evidence="3 4">
    <name type="scientific">Craurococcus roseus</name>
    <dbReference type="NCBI Taxonomy" id="77585"/>
    <lineage>
        <taxon>Bacteria</taxon>
        <taxon>Pseudomonadati</taxon>
        <taxon>Pseudomonadota</taxon>
        <taxon>Alphaproteobacteria</taxon>
        <taxon>Acetobacterales</taxon>
        <taxon>Acetobacteraceae</taxon>
        <taxon>Craurococcus</taxon>
    </lineage>
</organism>
<name>A0ABN1FKG3_9PROT</name>
<dbReference type="EMBL" id="BAAAFZ010000053">
    <property type="protein sequence ID" value="GAA0592455.1"/>
    <property type="molecule type" value="Genomic_DNA"/>
</dbReference>
<feature type="region of interest" description="Disordered" evidence="1">
    <location>
        <begin position="72"/>
        <end position="93"/>
    </location>
</feature>
<evidence type="ECO:0000313" key="4">
    <source>
        <dbReference type="Proteomes" id="UP001501588"/>
    </source>
</evidence>
<keyword evidence="4" id="KW-1185">Reference proteome</keyword>
<proteinExistence type="predicted"/>
<evidence type="ECO:0000256" key="2">
    <source>
        <dbReference type="SAM" id="SignalP"/>
    </source>
</evidence>
<comment type="caution">
    <text evidence="3">The sequence shown here is derived from an EMBL/GenBank/DDBJ whole genome shotgun (WGS) entry which is preliminary data.</text>
</comment>
<gene>
    <name evidence="3" type="ORF">GCM10009416_33550</name>
</gene>
<accession>A0ABN1FKG3</accession>
<protein>
    <submittedName>
        <fullName evidence="3">Uncharacterized protein</fullName>
    </submittedName>
</protein>
<feature type="chain" id="PRO_5047158911" evidence="2">
    <location>
        <begin position="23"/>
        <end position="93"/>
    </location>
</feature>
<feature type="signal peptide" evidence="2">
    <location>
        <begin position="1"/>
        <end position="22"/>
    </location>
</feature>
<evidence type="ECO:0000256" key="1">
    <source>
        <dbReference type="SAM" id="MobiDB-lite"/>
    </source>
</evidence>
<dbReference type="Proteomes" id="UP001501588">
    <property type="component" value="Unassembled WGS sequence"/>
</dbReference>
<feature type="compositionally biased region" description="Low complexity" evidence="1">
    <location>
        <begin position="22"/>
        <end position="48"/>
    </location>
</feature>
<feature type="region of interest" description="Disordered" evidence="1">
    <location>
        <begin position="22"/>
        <end position="54"/>
    </location>
</feature>
<dbReference type="RefSeq" id="WP_343896523.1">
    <property type="nucleotide sequence ID" value="NZ_BAAAFZ010000053.1"/>
</dbReference>
<reference evidence="3 4" key="1">
    <citation type="journal article" date="2019" name="Int. J. Syst. Evol. Microbiol.">
        <title>The Global Catalogue of Microorganisms (GCM) 10K type strain sequencing project: providing services to taxonomists for standard genome sequencing and annotation.</title>
        <authorList>
            <consortium name="The Broad Institute Genomics Platform"/>
            <consortium name="The Broad Institute Genome Sequencing Center for Infectious Disease"/>
            <person name="Wu L."/>
            <person name="Ma J."/>
        </authorList>
    </citation>
    <scope>NUCLEOTIDE SEQUENCE [LARGE SCALE GENOMIC DNA]</scope>
    <source>
        <strain evidence="3 4">JCM 9933</strain>
    </source>
</reference>
<evidence type="ECO:0000313" key="3">
    <source>
        <dbReference type="EMBL" id="GAA0592455.1"/>
    </source>
</evidence>